<evidence type="ECO:0000256" key="7">
    <source>
        <dbReference type="SAM" id="Phobius"/>
    </source>
</evidence>
<sequence length="138" mass="15324">MIGSVDPILQHPLGMTLGLFSVAILELIVFLSCFEWAARYRCWEEIKRGNMAAALATGGKIFGICNIFRYASSKATIYDFIVWSFIGTVLLFLSYLLFEFVTPVFRIDREIAEDNRAVGVLALSISVSLSFLIGASLN</sequence>
<comment type="subcellular location">
    <subcellularLocation>
        <location evidence="1">Cell membrane</location>
        <topology evidence="1">Multi-pass membrane protein</topology>
    </subcellularLocation>
</comment>
<evidence type="ECO:0000256" key="6">
    <source>
        <dbReference type="ARBA" id="ARBA00023136"/>
    </source>
</evidence>
<dbReference type="InterPro" id="IPR007140">
    <property type="entry name" value="DUF350"/>
</dbReference>
<comment type="similarity">
    <text evidence="2">Belongs to the UPF0719 family.</text>
</comment>
<keyword evidence="5 7" id="KW-1133">Transmembrane helix</keyword>
<feature type="transmembrane region" description="Helical" evidence="7">
    <location>
        <begin position="50"/>
        <end position="71"/>
    </location>
</feature>
<dbReference type="PANTHER" id="PTHR40043">
    <property type="entry name" value="UPF0719 INNER MEMBRANE PROTEIN YJFL"/>
    <property type="match status" value="1"/>
</dbReference>
<keyword evidence="3" id="KW-1003">Cell membrane</keyword>
<proteinExistence type="inferred from homology"/>
<evidence type="ECO:0000256" key="5">
    <source>
        <dbReference type="ARBA" id="ARBA00022989"/>
    </source>
</evidence>
<feature type="transmembrane region" description="Helical" evidence="7">
    <location>
        <begin position="118"/>
        <end position="137"/>
    </location>
</feature>
<dbReference type="Pfam" id="PF03994">
    <property type="entry name" value="DUF350"/>
    <property type="match status" value="1"/>
</dbReference>
<dbReference type="RefSeq" id="WP_209860719.1">
    <property type="nucleotide sequence ID" value="NZ_JAGGLD010000002.1"/>
</dbReference>
<dbReference type="Proteomes" id="UP001519288">
    <property type="component" value="Unassembled WGS sequence"/>
</dbReference>
<comment type="caution">
    <text evidence="8">The sequence shown here is derived from an EMBL/GenBank/DDBJ whole genome shotgun (WGS) entry which is preliminary data.</text>
</comment>
<keyword evidence="6 7" id="KW-0472">Membrane</keyword>
<evidence type="ECO:0000256" key="4">
    <source>
        <dbReference type="ARBA" id="ARBA00022692"/>
    </source>
</evidence>
<dbReference type="EMBL" id="JAGGLD010000002">
    <property type="protein sequence ID" value="MBP2000470.1"/>
    <property type="molecule type" value="Genomic_DNA"/>
</dbReference>
<protein>
    <submittedName>
        <fullName evidence="8">Membrane protein</fullName>
    </submittedName>
</protein>
<organism evidence="8 9">
    <name type="scientific">Paenibacillus shirakamiensis</name>
    <dbReference type="NCBI Taxonomy" id="1265935"/>
    <lineage>
        <taxon>Bacteria</taxon>
        <taxon>Bacillati</taxon>
        <taxon>Bacillota</taxon>
        <taxon>Bacilli</taxon>
        <taxon>Bacillales</taxon>
        <taxon>Paenibacillaceae</taxon>
        <taxon>Paenibacillus</taxon>
    </lineage>
</organism>
<evidence type="ECO:0000313" key="8">
    <source>
        <dbReference type="EMBL" id="MBP2000470.1"/>
    </source>
</evidence>
<evidence type="ECO:0000256" key="3">
    <source>
        <dbReference type="ARBA" id="ARBA00022475"/>
    </source>
</evidence>
<gene>
    <name evidence="8" type="ORF">J2Z69_001501</name>
</gene>
<accession>A0ABS4JHE7</accession>
<evidence type="ECO:0000256" key="2">
    <source>
        <dbReference type="ARBA" id="ARBA00005779"/>
    </source>
</evidence>
<name>A0ABS4JHE7_9BACL</name>
<evidence type="ECO:0000313" key="9">
    <source>
        <dbReference type="Proteomes" id="UP001519288"/>
    </source>
</evidence>
<keyword evidence="9" id="KW-1185">Reference proteome</keyword>
<feature type="transmembrane region" description="Helical" evidence="7">
    <location>
        <begin position="77"/>
        <end position="98"/>
    </location>
</feature>
<reference evidence="8 9" key="1">
    <citation type="submission" date="2021-03" db="EMBL/GenBank/DDBJ databases">
        <title>Genomic Encyclopedia of Type Strains, Phase IV (KMG-IV): sequencing the most valuable type-strain genomes for metagenomic binning, comparative biology and taxonomic classification.</title>
        <authorList>
            <person name="Goeker M."/>
        </authorList>
    </citation>
    <scope>NUCLEOTIDE SEQUENCE [LARGE SCALE GENOMIC DNA]</scope>
    <source>
        <strain evidence="8 9">DSM 26806</strain>
    </source>
</reference>
<keyword evidence="4 7" id="KW-0812">Transmembrane</keyword>
<feature type="transmembrane region" description="Helical" evidence="7">
    <location>
        <begin position="17"/>
        <end position="38"/>
    </location>
</feature>
<dbReference type="PANTHER" id="PTHR40043:SF1">
    <property type="entry name" value="UPF0719 INNER MEMBRANE PROTEIN YJFL"/>
    <property type="match status" value="1"/>
</dbReference>
<evidence type="ECO:0000256" key="1">
    <source>
        <dbReference type="ARBA" id="ARBA00004651"/>
    </source>
</evidence>